<comment type="caution">
    <text evidence="2">The sequence shown here is derived from an EMBL/GenBank/DDBJ whole genome shotgun (WGS) entry which is preliminary data.</text>
</comment>
<evidence type="ECO:0000256" key="1">
    <source>
        <dbReference type="SAM" id="MobiDB-lite"/>
    </source>
</evidence>
<feature type="compositionally biased region" description="Basic and acidic residues" evidence="1">
    <location>
        <begin position="310"/>
        <end position="338"/>
    </location>
</feature>
<feature type="region of interest" description="Disordered" evidence="1">
    <location>
        <begin position="263"/>
        <end position="367"/>
    </location>
</feature>
<keyword evidence="3" id="KW-1185">Reference proteome</keyword>
<evidence type="ECO:0000313" key="2">
    <source>
        <dbReference type="EMBL" id="GMT20263.1"/>
    </source>
</evidence>
<feature type="compositionally biased region" description="Acidic residues" evidence="1">
    <location>
        <begin position="716"/>
        <end position="761"/>
    </location>
</feature>
<accession>A0AAV5VPI7</accession>
<reference evidence="2" key="1">
    <citation type="submission" date="2023-10" db="EMBL/GenBank/DDBJ databases">
        <title>Genome assembly of Pristionchus species.</title>
        <authorList>
            <person name="Yoshida K."/>
            <person name="Sommer R.J."/>
        </authorList>
    </citation>
    <scope>NUCLEOTIDE SEQUENCE</scope>
    <source>
        <strain evidence="2">RS5133</strain>
    </source>
</reference>
<protein>
    <submittedName>
        <fullName evidence="2">Uncharacterized protein</fullName>
    </submittedName>
</protein>
<proteinExistence type="predicted"/>
<sequence length="782" mass="87449">LESIQMAAAVDPVQAAIDVWRKKSSELSLRSNDLTVPVMMKIFEIVDNVLNPKADPILIECSFVGFSNQRNLSAQYDKRRKEPVRDLTYDLFDAFHLVLDRLNASKQSAIPNYSIPKEEEEPQPLLPANAEPFSETDGQDQPEAAPEIADPFSETDGQEEEMNSLGAMENGGPPKSAKIEPGVDGENKETTVSGDSTIDILDELAVQKEEAKKDTVSGDSTIDNVDGLGLAVQKEAAKMVEEAMDTRVEDQIVVKREDTKKVVVDSDAKLSEERAKPRGRRGRPPKAAKIDTATDAKVEVESEVEGANNENERAIDTRLEDQSVVKREKEKKARRSGEDAIDTPVEDETVVQRGGTKKATVSGDSPVVNPDDLRLVVKKAAKKKANFSISPLQPPQETVRRKRGRPSSKGTKERKEKKRVNKSKTEMRCVLCDEFGTHVVDAYCTHLTLVHSTNPAEAAIFFRCSCGNLSRSDRHINLRCPNASMTIVRDGEVTVERRKIDRPEKRDHKIVKHESMDEGMTEDDEEHTVDGKENGKKRGAREHKRFKQAPAEDEIMDCENAGSAVVDGAEEEGVKEEEGAPNKRRSITGDNKSTTAMHCVECEDYSTFNVGSYAGHLRSRHATTPMQAGIRFRCACGEIARSAFHFSQGKCRNVSATIVRDSDRRMEEEEGEEEEARREEEQEHEERGEGEERDSEAGEEEEDGYYQEGGFVYEETVGEEEVEYYERGEDEEEGYPEEEQEYDDEAMEEGEEDGEGGEGEVVEEQVVEEDEWDMLFAVTSHL</sequence>
<dbReference type="EMBL" id="BTSY01000003">
    <property type="protein sequence ID" value="GMT20263.1"/>
    <property type="molecule type" value="Genomic_DNA"/>
</dbReference>
<feature type="region of interest" description="Disordered" evidence="1">
    <location>
        <begin position="566"/>
        <end position="590"/>
    </location>
</feature>
<feature type="region of interest" description="Disordered" evidence="1">
    <location>
        <begin position="661"/>
        <end position="761"/>
    </location>
</feature>
<feature type="compositionally biased region" description="Basic and acidic residues" evidence="1">
    <location>
        <begin position="288"/>
        <end position="300"/>
    </location>
</feature>
<feature type="compositionally biased region" description="Basic and acidic residues" evidence="1">
    <location>
        <begin position="675"/>
        <end position="687"/>
    </location>
</feature>
<feature type="compositionally biased region" description="Basic residues" evidence="1">
    <location>
        <begin position="537"/>
        <end position="547"/>
    </location>
</feature>
<feature type="region of interest" description="Disordered" evidence="1">
    <location>
        <begin position="516"/>
        <end position="549"/>
    </location>
</feature>
<evidence type="ECO:0000313" key="3">
    <source>
        <dbReference type="Proteomes" id="UP001432322"/>
    </source>
</evidence>
<feature type="compositionally biased region" description="Low complexity" evidence="1">
    <location>
        <begin position="706"/>
        <end position="715"/>
    </location>
</feature>
<feature type="compositionally biased region" description="Acidic residues" evidence="1">
    <location>
        <begin position="339"/>
        <end position="349"/>
    </location>
</feature>
<feature type="compositionally biased region" description="Acidic residues" evidence="1">
    <location>
        <begin position="688"/>
        <end position="705"/>
    </location>
</feature>
<feature type="region of interest" description="Disordered" evidence="1">
    <location>
        <begin position="112"/>
        <end position="193"/>
    </location>
</feature>
<dbReference type="Proteomes" id="UP001432322">
    <property type="component" value="Unassembled WGS sequence"/>
</dbReference>
<feature type="compositionally biased region" description="Basic and acidic residues" evidence="1">
    <location>
        <begin position="263"/>
        <end position="276"/>
    </location>
</feature>
<feature type="non-terminal residue" evidence="2">
    <location>
        <position position="1"/>
    </location>
</feature>
<dbReference type="AlphaFoldDB" id="A0AAV5VPI7"/>
<organism evidence="2 3">
    <name type="scientific">Pristionchus fissidentatus</name>
    <dbReference type="NCBI Taxonomy" id="1538716"/>
    <lineage>
        <taxon>Eukaryota</taxon>
        <taxon>Metazoa</taxon>
        <taxon>Ecdysozoa</taxon>
        <taxon>Nematoda</taxon>
        <taxon>Chromadorea</taxon>
        <taxon>Rhabditida</taxon>
        <taxon>Rhabditina</taxon>
        <taxon>Diplogasteromorpha</taxon>
        <taxon>Diplogasteroidea</taxon>
        <taxon>Neodiplogasteridae</taxon>
        <taxon>Pristionchus</taxon>
    </lineage>
</organism>
<feature type="compositionally biased region" description="Basic residues" evidence="1">
    <location>
        <begin position="277"/>
        <end position="286"/>
    </location>
</feature>
<name>A0AAV5VPI7_9BILA</name>
<gene>
    <name evidence="2" type="ORF">PFISCL1PPCAC_11560</name>
</gene>
<feature type="region of interest" description="Disordered" evidence="1">
    <location>
        <begin position="384"/>
        <end position="421"/>
    </location>
</feature>
<feature type="compositionally biased region" description="Acidic residues" evidence="1">
    <location>
        <begin position="517"/>
        <end position="527"/>
    </location>
</feature>